<name>U4LIY4_PYROM</name>
<dbReference type="FunFam" id="1.20.1250.20:FF:000011">
    <property type="entry name" value="MFS multidrug transporter, putative"/>
    <property type="match status" value="1"/>
</dbReference>
<keyword evidence="5 7" id="KW-0472">Membrane</keyword>
<feature type="transmembrane region" description="Helical" evidence="7">
    <location>
        <begin position="322"/>
        <end position="341"/>
    </location>
</feature>
<protein>
    <submittedName>
        <fullName evidence="9">Similar to Uncharacterized transporter C1529.01 acc. no. Q9USN4</fullName>
    </submittedName>
</protein>
<dbReference type="CDD" id="cd17323">
    <property type="entry name" value="MFS_Tpo1_MDR_like"/>
    <property type="match status" value="1"/>
</dbReference>
<feature type="transmembrane region" description="Helical" evidence="7">
    <location>
        <begin position="247"/>
        <end position="267"/>
    </location>
</feature>
<dbReference type="InterPro" id="IPR020846">
    <property type="entry name" value="MFS_dom"/>
</dbReference>
<dbReference type="InterPro" id="IPR011701">
    <property type="entry name" value="MFS"/>
</dbReference>
<dbReference type="STRING" id="1076935.U4LIY4"/>
<feature type="transmembrane region" description="Helical" evidence="7">
    <location>
        <begin position="216"/>
        <end position="235"/>
    </location>
</feature>
<accession>U4LIY4</accession>
<evidence type="ECO:0000256" key="3">
    <source>
        <dbReference type="ARBA" id="ARBA00022692"/>
    </source>
</evidence>
<feature type="transmembrane region" description="Helical" evidence="7">
    <location>
        <begin position="401"/>
        <end position="420"/>
    </location>
</feature>
<keyword evidence="3 7" id="KW-0812">Transmembrane</keyword>
<dbReference type="GO" id="GO:0016020">
    <property type="term" value="C:membrane"/>
    <property type="evidence" value="ECO:0007669"/>
    <property type="project" value="UniProtKB-SubCell"/>
</dbReference>
<gene>
    <name evidence="9" type="ORF">PCON_03445</name>
</gene>
<comment type="similarity">
    <text evidence="2">Belongs to the major facilitator superfamily.</text>
</comment>
<dbReference type="PROSITE" id="PS50850">
    <property type="entry name" value="MFS"/>
    <property type="match status" value="1"/>
</dbReference>
<organism evidence="9 10">
    <name type="scientific">Pyronema omphalodes (strain CBS 100304)</name>
    <name type="common">Pyronema confluens</name>
    <dbReference type="NCBI Taxonomy" id="1076935"/>
    <lineage>
        <taxon>Eukaryota</taxon>
        <taxon>Fungi</taxon>
        <taxon>Dikarya</taxon>
        <taxon>Ascomycota</taxon>
        <taxon>Pezizomycotina</taxon>
        <taxon>Pezizomycetes</taxon>
        <taxon>Pezizales</taxon>
        <taxon>Pyronemataceae</taxon>
        <taxon>Pyronema</taxon>
    </lineage>
</organism>
<feature type="transmembrane region" description="Helical" evidence="7">
    <location>
        <begin position="459"/>
        <end position="482"/>
    </location>
</feature>
<keyword evidence="4 7" id="KW-1133">Transmembrane helix</keyword>
<dbReference type="OMA" id="GLQMYDG"/>
<evidence type="ECO:0000256" key="7">
    <source>
        <dbReference type="SAM" id="Phobius"/>
    </source>
</evidence>
<feature type="compositionally biased region" description="Basic and acidic residues" evidence="6">
    <location>
        <begin position="22"/>
        <end position="35"/>
    </location>
</feature>
<evidence type="ECO:0000313" key="9">
    <source>
        <dbReference type="EMBL" id="CCX16704.1"/>
    </source>
</evidence>
<dbReference type="PANTHER" id="PTHR23502:SF68">
    <property type="entry name" value="MULTIDRUG TRANSPORTER, PUTATIVE (AFU_ORTHOLOGUE AFUA_3G01120)-RELATED"/>
    <property type="match status" value="1"/>
</dbReference>
<feature type="transmembrane region" description="Helical" evidence="7">
    <location>
        <begin position="361"/>
        <end position="380"/>
    </location>
</feature>
<dbReference type="OrthoDB" id="5296287at2759"/>
<evidence type="ECO:0000256" key="2">
    <source>
        <dbReference type="ARBA" id="ARBA00008335"/>
    </source>
</evidence>
<feature type="transmembrane region" description="Helical" evidence="7">
    <location>
        <begin position="494"/>
        <end position="513"/>
    </location>
</feature>
<feature type="region of interest" description="Disordered" evidence="6">
    <location>
        <begin position="22"/>
        <end position="73"/>
    </location>
</feature>
<feature type="transmembrane region" description="Helical" evidence="7">
    <location>
        <begin position="91"/>
        <end position="114"/>
    </location>
</feature>
<dbReference type="GO" id="GO:0022857">
    <property type="term" value="F:transmembrane transporter activity"/>
    <property type="evidence" value="ECO:0007669"/>
    <property type="project" value="InterPro"/>
</dbReference>
<feature type="domain" description="Major facilitator superfamily (MFS) profile" evidence="8">
    <location>
        <begin position="92"/>
        <end position="520"/>
    </location>
</feature>
<dbReference type="SUPFAM" id="SSF103473">
    <property type="entry name" value="MFS general substrate transporter"/>
    <property type="match status" value="1"/>
</dbReference>
<sequence>MAEINDLERAISRLSGFNAEDELKRSNSLDSEVEKAYPGPSTEKHGSQSSAPTLAGGAEPYDEDSDPNIVWWDGPNDPENPMNWLQWRKNIAVAIVSSITFITPLASSMFAPGVGQLMKEFGSQNIELASFVVSIFLLGFAIGPLFLAPASELWGRSIIYNVSNVCFVLCSVGCALAPNLNFLIGFRFLSGCFGAAPLTLGGGTIADLIKAENRGVAMALFAMGPLMGPVIGPVAGGFLADAKGWRWVFWIIAICSGFVTITTLVFLRETYAPTILENRAAKLRKETGNLKLRSKLTSTLPPQEVFKRALARPFSMLFRSPIILAMSTHMAVVYGYLYLLFTTFPTVFEGKYGFSTATVGLSYLGIGCGSLLGLLVLGMVSDRILVSLTKKHGERKPEYRLPPMAWGSPLIPIGLFWYGWTAEKGVHWIVPIIGTGLVGVGLLATFMPVNTYIVDAFQMYAASALAATTVLRSVVGACLPLAGPKMYDALGLGWGNSLLGFIALIFLPMPFVFERYGERLRKRFPVGFQ</sequence>
<feature type="transmembrane region" description="Helical" evidence="7">
    <location>
        <begin position="126"/>
        <end position="146"/>
    </location>
</feature>
<evidence type="ECO:0000256" key="5">
    <source>
        <dbReference type="ARBA" id="ARBA00023136"/>
    </source>
</evidence>
<dbReference type="Pfam" id="PF07690">
    <property type="entry name" value="MFS_1"/>
    <property type="match status" value="1"/>
</dbReference>
<dbReference type="PANTHER" id="PTHR23502">
    <property type="entry name" value="MAJOR FACILITATOR SUPERFAMILY"/>
    <property type="match status" value="1"/>
</dbReference>
<dbReference type="Proteomes" id="UP000018144">
    <property type="component" value="Unassembled WGS sequence"/>
</dbReference>
<keyword evidence="10" id="KW-1185">Reference proteome</keyword>
<evidence type="ECO:0000259" key="8">
    <source>
        <dbReference type="PROSITE" id="PS50850"/>
    </source>
</evidence>
<feature type="transmembrane region" description="Helical" evidence="7">
    <location>
        <begin position="158"/>
        <end position="178"/>
    </location>
</feature>
<dbReference type="AlphaFoldDB" id="U4LIY4"/>
<comment type="subcellular location">
    <subcellularLocation>
        <location evidence="1">Membrane</location>
        <topology evidence="1">Multi-pass membrane protein</topology>
    </subcellularLocation>
</comment>
<reference evidence="9 10" key="1">
    <citation type="journal article" date="2013" name="PLoS Genet.">
        <title>The genome and development-dependent transcriptomes of Pyronema confluens: a window into fungal evolution.</title>
        <authorList>
            <person name="Traeger S."/>
            <person name="Altegoer F."/>
            <person name="Freitag M."/>
            <person name="Gabaldon T."/>
            <person name="Kempken F."/>
            <person name="Kumar A."/>
            <person name="Marcet-Houben M."/>
            <person name="Poggeler S."/>
            <person name="Stajich J.E."/>
            <person name="Nowrousian M."/>
        </authorList>
    </citation>
    <scope>NUCLEOTIDE SEQUENCE [LARGE SCALE GENOMIC DNA]</scope>
    <source>
        <strain evidence="10">CBS 100304</strain>
        <tissue evidence="9">Vegetative mycelium</tissue>
    </source>
</reference>
<feature type="transmembrane region" description="Helical" evidence="7">
    <location>
        <begin position="426"/>
        <end position="447"/>
    </location>
</feature>
<evidence type="ECO:0000313" key="10">
    <source>
        <dbReference type="Proteomes" id="UP000018144"/>
    </source>
</evidence>
<feature type="transmembrane region" description="Helical" evidence="7">
    <location>
        <begin position="184"/>
        <end position="209"/>
    </location>
</feature>
<proteinExistence type="inferred from homology"/>
<evidence type="ECO:0000256" key="4">
    <source>
        <dbReference type="ARBA" id="ARBA00022989"/>
    </source>
</evidence>
<dbReference type="EMBL" id="HF936502">
    <property type="protein sequence ID" value="CCX16704.1"/>
    <property type="molecule type" value="Genomic_DNA"/>
</dbReference>
<evidence type="ECO:0000256" key="6">
    <source>
        <dbReference type="SAM" id="MobiDB-lite"/>
    </source>
</evidence>
<dbReference type="InterPro" id="IPR036259">
    <property type="entry name" value="MFS_trans_sf"/>
</dbReference>
<dbReference type="eggNOG" id="KOG0255">
    <property type="taxonomic scope" value="Eukaryota"/>
</dbReference>
<evidence type="ECO:0000256" key="1">
    <source>
        <dbReference type="ARBA" id="ARBA00004141"/>
    </source>
</evidence>
<dbReference type="Gene3D" id="1.20.1250.20">
    <property type="entry name" value="MFS general substrate transporter like domains"/>
    <property type="match status" value="1"/>
</dbReference>